<dbReference type="Gene3D" id="6.20.20.10">
    <property type="match status" value="1"/>
</dbReference>
<dbReference type="InterPro" id="IPR036410">
    <property type="entry name" value="HSP_DnaJ_Cys-rich_dom_sf"/>
</dbReference>
<gene>
    <name evidence="1" type="ORF">LCGC14_2195650</name>
</gene>
<feature type="non-terminal residue" evidence="1">
    <location>
        <position position="1"/>
    </location>
</feature>
<dbReference type="EMBL" id="LAZR01028831">
    <property type="protein sequence ID" value="KKL61404.1"/>
    <property type="molecule type" value="Genomic_DNA"/>
</dbReference>
<evidence type="ECO:0000313" key="1">
    <source>
        <dbReference type="EMBL" id="KKL61404.1"/>
    </source>
</evidence>
<comment type="caution">
    <text evidence="1">The sequence shown here is derived from an EMBL/GenBank/DDBJ whole genome shotgun (WGS) entry which is preliminary data.</text>
</comment>
<dbReference type="SUPFAM" id="SSF57938">
    <property type="entry name" value="DnaJ/Hsp40 cysteine-rich domain"/>
    <property type="match status" value="1"/>
</dbReference>
<proteinExistence type="predicted"/>
<organism evidence="1">
    <name type="scientific">marine sediment metagenome</name>
    <dbReference type="NCBI Taxonomy" id="412755"/>
    <lineage>
        <taxon>unclassified sequences</taxon>
        <taxon>metagenomes</taxon>
        <taxon>ecological metagenomes</taxon>
    </lineage>
</organism>
<reference evidence="1" key="1">
    <citation type="journal article" date="2015" name="Nature">
        <title>Complex archaea that bridge the gap between prokaryotes and eukaryotes.</title>
        <authorList>
            <person name="Spang A."/>
            <person name="Saw J.H."/>
            <person name="Jorgensen S.L."/>
            <person name="Zaremba-Niedzwiedzka K."/>
            <person name="Martijn J."/>
            <person name="Lind A.E."/>
            <person name="van Eijk R."/>
            <person name="Schleper C."/>
            <person name="Guy L."/>
            <person name="Ettema T.J."/>
        </authorList>
    </citation>
    <scope>NUCLEOTIDE SEQUENCE</scope>
</reference>
<name>A0A0F9DID8_9ZZZZ</name>
<sequence length="187" mass="20961">EYYVSLGANRSYDRVQEKFGVSSRSIAKWGQAFKWHMQVQSRDADNAKKLAAKTDRTIVQTKADYRKIIRSSLQITNVILHNSIKEIVCPLCHGEGAVKGATCTTCLGKGRVSLIPVIRNASEYRQMVSAQAELMKMDLLLSGEATERLEHQDKIKPDEAIKEFAAAIKAVMKRGNGSVKRRSHKKQ</sequence>
<accession>A0A0F9DID8</accession>
<protein>
    <submittedName>
        <fullName evidence="1">Uncharacterized protein</fullName>
    </submittedName>
</protein>
<dbReference type="AlphaFoldDB" id="A0A0F9DID8"/>